<keyword evidence="2" id="KW-1185">Reference proteome</keyword>
<organism evidence="1 2">
    <name type="scientific">Boeremia exigua</name>
    <dbReference type="NCBI Taxonomy" id="749465"/>
    <lineage>
        <taxon>Eukaryota</taxon>
        <taxon>Fungi</taxon>
        <taxon>Dikarya</taxon>
        <taxon>Ascomycota</taxon>
        <taxon>Pezizomycotina</taxon>
        <taxon>Dothideomycetes</taxon>
        <taxon>Pleosporomycetidae</taxon>
        <taxon>Pleosporales</taxon>
        <taxon>Pleosporineae</taxon>
        <taxon>Didymellaceae</taxon>
        <taxon>Boeremia</taxon>
    </lineage>
</organism>
<comment type="caution">
    <text evidence="1">The sequence shown here is derived from an EMBL/GenBank/DDBJ whole genome shotgun (WGS) entry which is preliminary data.</text>
</comment>
<evidence type="ECO:0000313" key="2">
    <source>
        <dbReference type="Proteomes" id="UP001153331"/>
    </source>
</evidence>
<reference evidence="1" key="1">
    <citation type="submission" date="2022-11" db="EMBL/GenBank/DDBJ databases">
        <title>Genome Sequence of Boeremia exigua.</title>
        <authorList>
            <person name="Buettner E."/>
        </authorList>
    </citation>
    <scope>NUCLEOTIDE SEQUENCE</scope>
    <source>
        <strain evidence="1">CU02</strain>
    </source>
</reference>
<gene>
    <name evidence="1" type="ORF">OPT61_g7573</name>
</gene>
<accession>A0ACC2I2V0</accession>
<dbReference type="Proteomes" id="UP001153331">
    <property type="component" value="Unassembled WGS sequence"/>
</dbReference>
<evidence type="ECO:0000313" key="1">
    <source>
        <dbReference type="EMBL" id="KAJ8109288.1"/>
    </source>
</evidence>
<proteinExistence type="predicted"/>
<name>A0ACC2I2V0_9PLEO</name>
<sequence length="233" mass="25607">MFTTPSDNGEVSSTERGEVFASSKLVTKFSVQNTTRASNKDSPNTPDGTSVYISDSPPILAPLSPTIGAFSIEAELDVSDTESWTTILTSECSSGDDLEPEEHHSSRPTTPAVNPGSTSHTLQDDAVDTIGLRSNEPIHRPNITDTGRVRRLRRAHDLNVRTQGLESYYPFSRVFQPGAFIGDTLDGRPRIGHLIGHSCLEGFPSMMEECTEASMVSYFVYLLCMEPRIMHLR</sequence>
<dbReference type="EMBL" id="JAPHNI010000631">
    <property type="protein sequence ID" value="KAJ8109288.1"/>
    <property type="molecule type" value="Genomic_DNA"/>
</dbReference>
<protein>
    <submittedName>
        <fullName evidence="1">Uncharacterized protein</fullName>
    </submittedName>
</protein>